<keyword evidence="5 9" id="KW-0342">GTP-binding</keyword>
<dbReference type="GO" id="GO:0005737">
    <property type="term" value="C:cytoplasm"/>
    <property type="evidence" value="ECO:0007669"/>
    <property type="project" value="TreeGrafter"/>
</dbReference>
<keyword evidence="3 9" id="KW-0547">Nucleotide-binding</keyword>
<evidence type="ECO:0000256" key="10">
    <source>
        <dbReference type="PIRSR" id="PIRSR601019-2"/>
    </source>
</evidence>
<evidence type="ECO:0000256" key="8">
    <source>
        <dbReference type="ARBA" id="ARBA00023288"/>
    </source>
</evidence>
<dbReference type="STRING" id="299467.A0A443SL40"/>
<evidence type="ECO:0000313" key="11">
    <source>
        <dbReference type="EMBL" id="RWS28219.1"/>
    </source>
</evidence>
<dbReference type="Proteomes" id="UP000288716">
    <property type="component" value="Unassembled WGS sequence"/>
</dbReference>
<dbReference type="GO" id="GO:0005834">
    <property type="term" value="C:heterotrimeric G-protein complex"/>
    <property type="evidence" value="ECO:0007669"/>
    <property type="project" value="TreeGrafter"/>
</dbReference>
<dbReference type="SMART" id="SM00275">
    <property type="entry name" value="G_alpha"/>
    <property type="match status" value="1"/>
</dbReference>
<feature type="binding site" evidence="9">
    <location>
        <position position="178"/>
    </location>
    <ligand>
        <name>GTP</name>
        <dbReference type="ChEBI" id="CHEBI:37565"/>
    </ligand>
</feature>
<evidence type="ECO:0000256" key="7">
    <source>
        <dbReference type="ARBA" id="ARBA00023224"/>
    </source>
</evidence>
<dbReference type="GO" id="GO:0046872">
    <property type="term" value="F:metal ion binding"/>
    <property type="evidence" value="ECO:0007669"/>
    <property type="project" value="UniProtKB-KW"/>
</dbReference>
<dbReference type="SUPFAM" id="SSF52540">
    <property type="entry name" value="P-loop containing nucleoside triphosphate hydrolases"/>
    <property type="match status" value="1"/>
</dbReference>
<proteinExistence type="predicted"/>
<comment type="caution">
    <text evidence="11">The sequence shown here is derived from an EMBL/GenBank/DDBJ whole genome shotgun (WGS) entry which is preliminary data.</text>
</comment>
<dbReference type="Gene3D" id="3.40.50.300">
    <property type="entry name" value="P-loop containing nucleotide triphosphate hydrolases"/>
    <property type="match status" value="1"/>
</dbReference>
<feature type="binding site" evidence="9">
    <location>
        <begin position="50"/>
        <end position="54"/>
    </location>
    <ligand>
        <name>GTP</name>
        <dbReference type="ChEBI" id="CHEBI:37565"/>
    </ligand>
</feature>
<feature type="binding site" evidence="9">
    <location>
        <begin position="119"/>
        <end position="122"/>
    </location>
    <ligand>
        <name>GTP</name>
        <dbReference type="ChEBI" id="CHEBI:37565"/>
    </ligand>
</feature>
<dbReference type="GO" id="GO:0031683">
    <property type="term" value="F:G-protein beta/gamma-subunit complex binding"/>
    <property type="evidence" value="ECO:0007669"/>
    <property type="project" value="InterPro"/>
</dbReference>
<keyword evidence="8" id="KW-0449">Lipoprotein</keyword>
<sequence>MQNHFFENMDRICAENYLPTATDVLRARIRTIGVIETQFKVNDLTYRMVDVGGQKSERRKWMQCFDDVRAIIFVAALTAYDMILKHNLQSNRLIESLQFFGEITENKYFIRTAILLFLNKFDLFREKILYSGRHLRYYLTGYTSVDYDVDSAALFIQRLFERQNQNGNKIIYTHFTTATDTSNVQAVFQSVVDIIARENLRRTTFFMTNM</sequence>
<dbReference type="PROSITE" id="PS51882">
    <property type="entry name" value="G_ALPHA"/>
    <property type="match status" value="1"/>
</dbReference>
<dbReference type="GO" id="GO:0003924">
    <property type="term" value="F:GTPase activity"/>
    <property type="evidence" value="ECO:0007669"/>
    <property type="project" value="InterPro"/>
</dbReference>
<evidence type="ECO:0000313" key="12">
    <source>
        <dbReference type="Proteomes" id="UP000288716"/>
    </source>
</evidence>
<dbReference type="GO" id="GO:0001664">
    <property type="term" value="F:G protein-coupled receptor binding"/>
    <property type="evidence" value="ECO:0007669"/>
    <property type="project" value="TreeGrafter"/>
</dbReference>
<evidence type="ECO:0000256" key="9">
    <source>
        <dbReference type="PIRSR" id="PIRSR601019-1"/>
    </source>
</evidence>
<evidence type="ECO:0000256" key="2">
    <source>
        <dbReference type="ARBA" id="ARBA00022723"/>
    </source>
</evidence>
<dbReference type="EMBL" id="NCKV01001509">
    <property type="protein sequence ID" value="RWS28219.1"/>
    <property type="molecule type" value="Genomic_DNA"/>
</dbReference>
<name>A0A443SL40_9ACAR</name>
<dbReference type="SUPFAM" id="SSF47895">
    <property type="entry name" value="Transducin (alpha subunit), insertion domain"/>
    <property type="match status" value="1"/>
</dbReference>
<evidence type="ECO:0000256" key="3">
    <source>
        <dbReference type="ARBA" id="ARBA00022741"/>
    </source>
</evidence>
<feature type="binding site" evidence="10">
    <location>
        <position position="31"/>
    </location>
    <ligand>
        <name>Mg(2+)</name>
        <dbReference type="ChEBI" id="CHEBI:18420"/>
    </ligand>
</feature>
<dbReference type="OrthoDB" id="5817230at2759"/>
<dbReference type="InterPro" id="IPR027417">
    <property type="entry name" value="P-loop_NTPase"/>
</dbReference>
<feature type="binding site" evidence="9">
    <location>
        <begin position="25"/>
        <end position="31"/>
    </location>
    <ligand>
        <name>GTP</name>
        <dbReference type="ChEBI" id="CHEBI:37565"/>
    </ligand>
</feature>
<dbReference type="AlphaFoldDB" id="A0A443SL40"/>
<dbReference type="InterPro" id="IPR001019">
    <property type="entry name" value="Gprotein_alpha_su"/>
</dbReference>
<accession>A0A443SL40</accession>
<dbReference type="CDD" id="cd00066">
    <property type="entry name" value="G-alpha"/>
    <property type="match status" value="1"/>
</dbReference>
<dbReference type="PRINTS" id="PR00318">
    <property type="entry name" value="GPROTEINA"/>
</dbReference>
<protein>
    <submittedName>
        <fullName evidence="11">Guanine nucleotide-binding protein G(O) subunit alpha-like protein</fullName>
    </submittedName>
</protein>
<evidence type="ECO:0000256" key="4">
    <source>
        <dbReference type="ARBA" id="ARBA00022842"/>
    </source>
</evidence>
<organism evidence="11 12">
    <name type="scientific">Leptotrombidium deliense</name>
    <dbReference type="NCBI Taxonomy" id="299467"/>
    <lineage>
        <taxon>Eukaryota</taxon>
        <taxon>Metazoa</taxon>
        <taxon>Ecdysozoa</taxon>
        <taxon>Arthropoda</taxon>
        <taxon>Chelicerata</taxon>
        <taxon>Arachnida</taxon>
        <taxon>Acari</taxon>
        <taxon>Acariformes</taxon>
        <taxon>Trombidiformes</taxon>
        <taxon>Prostigmata</taxon>
        <taxon>Anystina</taxon>
        <taxon>Parasitengona</taxon>
        <taxon>Trombiculoidea</taxon>
        <taxon>Trombiculidae</taxon>
        <taxon>Leptotrombidium</taxon>
    </lineage>
</organism>
<keyword evidence="12" id="KW-1185">Reference proteome</keyword>
<dbReference type="PANTHER" id="PTHR10218:SF231">
    <property type="entry name" value="GUANINE NUCLEOTIDE BINDING PROTEIN (G PROTEIN) ALPHA V1"/>
    <property type="match status" value="1"/>
</dbReference>
<dbReference type="GO" id="GO:0005525">
    <property type="term" value="F:GTP binding"/>
    <property type="evidence" value="ECO:0007669"/>
    <property type="project" value="UniProtKB-KW"/>
</dbReference>
<dbReference type="FunFam" id="3.40.50.300:FF:002307">
    <property type="entry name" value="Guanine nucleotide-binding protein G(k) subunit alpha"/>
    <property type="match status" value="1"/>
</dbReference>
<evidence type="ECO:0000256" key="1">
    <source>
        <dbReference type="ARBA" id="ARBA00022707"/>
    </source>
</evidence>
<dbReference type="VEuPathDB" id="VectorBase:LDEU003820"/>
<keyword evidence="7" id="KW-0807">Transducer</keyword>
<dbReference type="GO" id="GO:0007188">
    <property type="term" value="P:adenylate cyclase-modulating G protein-coupled receptor signaling pathway"/>
    <property type="evidence" value="ECO:0007669"/>
    <property type="project" value="TreeGrafter"/>
</dbReference>
<evidence type="ECO:0000256" key="5">
    <source>
        <dbReference type="ARBA" id="ARBA00023134"/>
    </source>
</evidence>
<keyword evidence="1" id="KW-0519">Myristate</keyword>
<reference evidence="11 12" key="1">
    <citation type="journal article" date="2018" name="Gigascience">
        <title>Genomes of trombidid mites reveal novel predicted allergens and laterally-transferred genes associated with secondary metabolism.</title>
        <authorList>
            <person name="Dong X."/>
            <person name="Chaisiri K."/>
            <person name="Xia D."/>
            <person name="Armstrong S.D."/>
            <person name="Fang Y."/>
            <person name="Donnelly M.J."/>
            <person name="Kadowaki T."/>
            <person name="McGarry J.W."/>
            <person name="Darby A.C."/>
            <person name="Makepeace B.L."/>
        </authorList>
    </citation>
    <scope>NUCLEOTIDE SEQUENCE [LARGE SCALE GENOMIC DNA]</scope>
    <source>
        <strain evidence="11">UoL-UT</strain>
    </source>
</reference>
<keyword evidence="4 10" id="KW-0460">Magnesium</keyword>
<keyword evidence="2 10" id="KW-0479">Metal-binding</keyword>
<dbReference type="PANTHER" id="PTHR10218">
    <property type="entry name" value="GTP-BINDING PROTEIN ALPHA SUBUNIT"/>
    <property type="match status" value="1"/>
</dbReference>
<keyword evidence="6" id="KW-0564">Palmitate</keyword>
<dbReference type="InterPro" id="IPR011025">
    <property type="entry name" value="GproteinA_insert"/>
</dbReference>
<evidence type="ECO:0000256" key="6">
    <source>
        <dbReference type="ARBA" id="ARBA00023139"/>
    </source>
</evidence>
<dbReference type="Pfam" id="PF00503">
    <property type="entry name" value="G-alpha"/>
    <property type="match status" value="1"/>
</dbReference>
<gene>
    <name evidence="11" type="ORF">B4U80_02087</name>
</gene>